<dbReference type="SMART" id="SM00913">
    <property type="entry name" value="IBN_N"/>
    <property type="match status" value="1"/>
</dbReference>
<dbReference type="AlphaFoldDB" id="A0AAQ3K768"/>
<organism evidence="6 7">
    <name type="scientific">Canna indica</name>
    <name type="common">Indian-shot</name>
    <dbReference type="NCBI Taxonomy" id="4628"/>
    <lineage>
        <taxon>Eukaryota</taxon>
        <taxon>Viridiplantae</taxon>
        <taxon>Streptophyta</taxon>
        <taxon>Embryophyta</taxon>
        <taxon>Tracheophyta</taxon>
        <taxon>Spermatophyta</taxon>
        <taxon>Magnoliopsida</taxon>
        <taxon>Liliopsida</taxon>
        <taxon>Zingiberales</taxon>
        <taxon>Cannaceae</taxon>
        <taxon>Canna</taxon>
    </lineage>
</organism>
<evidence type="ECO:0000256" key="3">
    <source>
        <dbReference type="ARBA" id="ARBA00023242"/>
    </source>
</evidence>
<dbReference type="GO" id="GO:0005635">
    <property type="term" value="C:nuclear envelope"/>
    <property type="evidence" value="ECO:0007669"/>
    <property type="project" value="TreeGrafter"/>
</dbReference>
<keyword evidence="3" id="KW-0539">Nucleus</keyword>
<evidence type="ECO:0000313" key="6">
    <source>
        <dbReference type="EMBL" id="WOL03237.1"/>
    </source>
</evidence>
<evidence type="ECO:0000256" key="1">
    <source>
        <dbReference type="ARBA" id="ARBA00004123"/>
    </source>
</evidence>
<evidence type="ECO:0000256" key="4">
    <source>
        <dbReference type="SAM" id="MobiDB-lite"/>
    </source>
</evidence>
<dbReference type="GO" id="GO:0031267">
    <property type="term" value="F:small GTPase binding"/>
    <property type="evidence" value="ECO:0007669"/>
    <property type="project" value="InterPro"/>
</dbReference>
<sequence length="1086" mass="121071">METLIPEISRLLNDTLSSEKALIASATDALDHLSRHPDFPLALLAVATGGDSQGLRVAAAAYLKNFIRRSTDENPSLVDRQKFRNQLAQALLQAEPAVLKVLVEAFRCVVVKDFVKDNSWPELVPELRSVIQSSNLISQAKNSQWSTVSALTMLQTILRPFQYFLNPKIQNESVPVQLEIIAKDILVPLQVIFHDFVDKALSFHDPCKDQSQREFEQIILIICKCMYFTVRSYMPPVLGPIIPPFCHDLFRVLDSLNLDSASEDGSLLRLKIAKRGMIVFSALVTRHRKIIDRLIPSLVECAFKIAKQSSNISSVGYLQERIISLAFDVISHVLESGPGWRFISPHFSSLLDSAIFPALMLNQKDILEWEEDAEEYLRKNLPSDLEEISGLAEDLFTARKSAINLLGVIAMSKGPRSTSSTSKRKKGDKSKGKQQESSIGELLVIPFLSKFHMPSHADKSTSKAVLNYYGVLMAYGGLQDFLRERSSEYTATLIRNRVLPLYSSCPFIPYLIATANWLLGELAPCLPQAMSSDVYDSLIKALIMPETNGINCYPVHASAAGAMIGLLENEYVPPDLLSLLQVIVNRITNGDEDESSFLFHLLGTAVESGQNIISAHIPVLISSIVGAVAKHLPPTPDPWPQVVEQGFAALAAIAKTWEASIADEDEEHDDKEWQSGQSSIARSFSSLLQQAWIMPMEPIDAEGSTSLPPSCLDDASTLLGLILRSATNEDEVKELRIPELLAVWSDLIADWHAWEEMEDLAVFDCIHEVANLQRRCDSMNFFVGRIASHTSGLEHSIIEGISTFVTKGITEYPSATWRACLCVHSLLHIPHFSFLTEGVKQSFVSSFTQAAFSHFKILRNKPTGLWKPLLLVISLCYLMYPQNVEQVLEKDEDDGFMTFICGLVHISSSSFDSGLSSASETKLAVITLGKLVERILAFPFKNGEKVLKDCFLSLMEAFLYLKEVKEKEEEEEDGAESEDVDAQSSDEEISDDEDSEDDDQEETHEEFLDRYARAADELSELAEGDIENGVQDIELGSFDDIDVREAIFLLTKQHHQVLLKDQALPLGVIEQLLNAYPEYTLFLQVH</sequence>
<dbReference type="GO" id="GO:0005049">
    <property type="term" value="F:nuclear export signal receptor activity"/>
    <property type="evidence" value="ECO:0007669"/>
    <property type="project" value="TreeGrafter"/>
</dbReference>
<proteinExistence type="predicted"/>
<dbReference type="GO" id="GO:0006611">
    <property type="term" value="P:protein export from nucleus"/>
    <property type="evidence" value="ECO:0007669"/>
    <property type="project" value="TreeGrafter"/>
</dbReference>
<reference evidence="6 7" key="1">
    <citation type="submission" date="2023-10" db="EMBL/GenBank/DDBJ databases">
        <title>Chromosome-scale genome assembly provides insights into flower coloration mechanisms of Canna indica.</title>
        <authorList>
            <person name="Li C."/>
        </authorList>
    </citation>
    <scope>NUCLEOTIDE SEQUENCE [LARGE SCALE GENOMIC DNA]</scope>
    <source>
        <tissue evidence="6">Flower</tissue>
    </source>
</reference>
<dbReference type="GO" id="GO:0005829">
    <property type="term" value="C:cytosol"/>
    <property type="evidence" value="ECO:0007669"/>
    <property type="project" value="TreeGrafter"/>
</dbReference>
<feature type="region of interest" description="Disordered" evidence="4">
    <location>
        <begin position="413"/>
        <end position="437"/>
    </location>
</feature>
<dbReference type="Proteomes" id="UP001327560">
    <property type="component" value="Chromosome 4"/>
</dbReference>
<protein>
    <recommendedName>
        <fullName evidence="5">Importin N-terminal domain-containing protein</fullName>
    </recommendedName>
</protein>
<keyword evidence="7" id="KW-1185">Reference proteome</keyword>
<evidence type="ECO:0000313" key="7">
    <source>
        <dbReference type="Proteomes" id="UP001327560"/>
    </source>
</evidence>
<dbReference type="InterPro" id="IPR016024">
    <property type="entry name" value="ARM-type_fold"/>
</dbReference>
<feature type="domain" description="Importin N-terminal" evidence="5">
    <location>
        <begin position="26"/>
        <end position="93"/>
    </location>
</feature>
<gene>
    <name evidence="6" type="ORF">Cni_G11957</name>
</gene>
<feature type="region of interest" description="Disordered" evidence="4">
    <location>
        <begin position="967"/>
        <end position="1005"/>
    </location>
</feature>
<dbReference type="PANTHER" id="PTHR10997:SF29">
    <property type="entry name" value="ARM REPEAT SUPERFAMILY PROTEIN"/>
    <property type="match status" value="1"/>
</dbReference>
<dbReference type="Gene3D" id="1.25.10.10">
    <property type="entry name" value="Leucine-rich Repeat Variant"/>
    <property type="match status" value="1"/>
</dbReference>
<evidence type="ECO:0000259" key="5">
    <source>
        <dbReference type="PROSITE" id="PS50166"/>
    </source>
</evidence>
<keyword evidence="2" id="KW-0813">Transport</keyword>
<dbReference type="PANTHER" id="PTHR10997">
    <property type="entry name" value="IMPORTIN-7, 8, 11"/>
    <property type="match status" value="1"/>
</dbReference>
<evidence type="ECO:0000256" key="2">
    <source>
        <dbReference type="ARBA" id="ARBA00022448"/>
    </source>
</evidence>
<dbReference type="PROSITE" id="PS50166">
    <property type="entry name" value="IMPORTIN_B_NT"/>
    <property type="match status" value="1"/>
</dbReference>
<dbReference type="EMBL" id="CP136893">
    <property type="protein sequence ID" value="WOL03237.1"/>
    <property type="molecule type" value="Genomic_DNA"/>
</dbReference>
<dbReference type="InterPro" id="IPR011989">
    <property type="entry name" value="ARM-like"/>
</dbReference>
<dbReference type="Pfam" id="PF03810">
    <property type="entry name" value="IBN_N"/>
    <property type="match status" value="1"/>
</dbReference>
<dbReference type="InterPro" id="IPR001494">
    <property type="entry name" value="Importin-beta_N"/>
</dbReference>
<dbReference type="SUPFAM" id="SSF48371">
    <property type="entry name" value="ARM repeat"/>
    <property type="match status" value="1"/>
</dbReference>
<dbReference type="GO" id="GO:0006606">
    <property type="term" value="P:protein import into nucleus"/>
    <property type="evidence" value="ECO:0007669"/>
    <property type="project" value="TreeGrafter"/>
</dbReference>
<comment type="subcellular location">
    <subcellularLocation>
        <location evidence="1">Nucleus</location>
    </subcellularLocation>
</comment>
<feature type="compositionally biased region" description="Acidic residues" evidence="4">
    <location>
        <begin position="968"/>
        <end position="1004"/>
    </location>
</feature>
<accession>A0AAQ3K768</accession>
<name>A0AAQ3K768_9LILI</name>